<dbReference type="RefSeq" id="WP_066608238.1">
    <property type="nucleotide sequence ID" value="NZ_CP014230.1"/>
</dbReference>
<dbReference type="PANTHER" id="PTHR44167:SF24">
    <property type="entry name" value="SERINE_THREONINE-PROTEIN KINASE CHK2"/>
    <property type="match status" value="1"/>
</dbReference>
<organism evidence="3 4">
    <name type="scientific">Desulfomicrobium orale DSM 12838</name>
    <dbReference type="NCBI Taxonomy" id="888061"/>
    <lineage>
        <taxon>Bacteria</taxon>
        <taxon>Pseudomonadati</taxon>
        <taxon>Thermodesulfobacteriota</taxon>
        <taxon>Desulfovibrionia</taxon>
        <taxon>Desulfovibrionales</taxon>
        <taxon>Desulfomicrobiaceae</taxon>
        <taxon>Desulfomicrobium</taxon>
    </lineage>
</organism>
<dbReference type="Proteomes" id="UP000063964">
    <property type="component" value="Chromosome"/>
</dbReference>
<keyword evidence="4" id="KW-1185">Reference proteome</keyword>
<dbReference type="GO" id="GO:0005524">
    <property type="term" value="F:ATP binding"/>
    <property type="evidence" value="ECO:0007669"/>
    <property type="project" value="UniProtKB-UniRule"/>
</dbReference>
<dbReference type="KEGG" id="doa:AXF15_12690"/>
<dbReference type="EMBL" id="CP014230">
    <property type="protein sequence ID" value="AMD93872.1"/>
    <property type="molecule type" value="Genomic_DNA"/>
</dbReference>
<feature type="domain" description="Protein kinase" evidence="2">
    <location>
        <begin position="11"/>
        <end position="263"/>
    </location>
</feature>
<gene>
    <name evidence="3" type="ORF">AXF15_12690</name>
</gene>
<evidence type="ECO:0000259" key="2">
    <source>
        <dbReference type="PROSITE" id="PS50011"/>
    </source>
</evidence>
<keyword evidence="3" id="KW-0418">Kinase</keyword>
<name>A0A0X8JRV6_9BACT</name>
<dbReference type="STRING" id="888061.AXF15_12690"/>
<keyword evidence="3" id="KW-0723">Serine/threonine-protein kinase</keyword>
<dbReference type="Pfam" id="PF00069">
    <property type="entry name" value="Pkinase"/>
    <property type="match status" value="1"/>
</dbReference>
<evidence type="ECO:0000313" key="3">
    <source>
        <dbReference type="EMBL" id="AMD93872.1"/>
    </source>
</evidence>
<dbReference type="OrthoDB" id="9779541at2"/>
<accession>A0A0X8JRV6</accession>
<dbReference type="SMART" id="SM00220">
    <property type="entry name" value="S_TKc"/>
    <property type="match status" value="1"/>
</dbReference>
<feature type="binding site" evidence="1">
    <location>
        <position position="40"/>
    </location>
    <ligand>
        <name>ATP</name>
        <dbReference type="ChEBI" id="CHEBI:30616"/>
    </ligand>
</feature>
<dbReference type="PANTHER" id="PTHR44167">
    <property type="entry name" value="OVARIAN-SPECIFIC SERINE/THREONINE-PROTEIN KINASE LOK-RELATED"/>
    <property type="match status" value="1"/>
</dbReference>
<dbReference type="InterPro" id="IPR017441">
    <property type="entry name" value="Protein_kinase_ATP_BS"/>
</dbReference>
<dbReference type="SUPFAM" id="SSF56112">
    <property type="entry name" value="Protein kinase-like (PK-like)"/>
    <property type="match status" value="1"/>
</dbReference>
<sequence>MAKNKKWRDKYEEIDGLGEGGNAKVYRVRCKDSKVEYALKELSAGGREKKSRFVKEIGIIKDNQENICGIVPIIEHSVEEYWYVMPVTESAMYYINRNNVEIIDIVKEIVFLCETLEKFHEKEISHRDIKPSNIHYYEGRFCYADFGLAGLPEDINDFTKSDKGLGAIFTISPEMKRNPKGADGKKADVFSLAKTMWMFLAKDEKGFDGVYDYLDLNHSLHYIDKYKKTHLVEIDELLKDATANNPDFRPNIKEFKKRLLDWIDIYSDEDKSQASDWNFLNKQLFGSPPPGSALWREIEDIVKVLNIIGKVAAYNHMFFPGGGGLDFSYAATADEKNCIKLYDTIGMCYVVKPKVLYFEGFGENYKWNYFLLELDKLSQIIDSDNYSDSEYLVEDIPGHYVSAQYAQYGVYDYETGDPFPDGYQVVCRYIKGKFLIVMKFGPYNRINATYDGRHNDCEVDIFRSYIEELIEKYLKIYDLAKQHPKMESLKDKDIEHRILNLEEFSRNPFKNFYLEKEPDERIKNMHSDKITRDYINKNFNNWNFYDILQNYPLTDSSVIKFIFVFKFPENVVFNPAELIQDIITESIYCICVDGMIREVNSYSDKQCYCVYDRKIAIDLKSKLDKKISGILNKNGLIEFEDYQSCFSIEFVKCGKPKHLFTRKEIEIVMRNADDRYVNQLVIDENGYAKVIQGNDYDCGYLFPVRHELWHCGNKYVGKYSDLSTLEDDYISSLQGWLMFLETGKRQYMDFVYENNNEDELLSEIKKYYL</sequence>
<evidence type="ECO:0000256" key="1">
    <source>
        <dbReference type="PROSITE-ProRule" id="PRU10141"/>
    </source>
</evidence>
<dbReference type="InterPro" id="IPR011009">
    <property type="entry name" value="Kinase-like_dom_sf"/>
</dbReference>
<dbReference type="Gene3D" id="1.10.510.10">
    <property type="entry name" value="Transferase(Phosphotransferase) domain 1"/>
    <property type="match status" value="1"/>
</dbReference>
<dbReference type="PROSITE" id="PS00107">
    <property type="entry name" value="PROTEIN_KINASE_ATP"/>
    <property type="match status" value="1"/>
</dbReference>
<dbReference type="GO" id="GO:0004674">
    <property type="term" value="F:protein serine/threonine kinase activity"/>
    <property type="evidence" value="ECO:0007669"/>
    <property type="project" value="UniProtKB-KW"/>
</dbReference>
<keyword evidence="1" id="KW-0067">ATP-binding</keyword>
<dbReference type="Gene3D" id="3.30.200.20">
    <property type="entry name" value="Phosphorylase Kinase, domain 1"/>
    <property type="match status" value="1"/>
</dbReference>
<evidence type="ECO:0000313" key="4">
    <source>
        <dbReference type="Proteomes" id="UP000063964"/>
    </source>
</evidence>
<reference evidence="4" key="1">
    <citation type="submission" date="2016-02" db="EMBL/GenBank/DDBJ databases">
        <authorList>
            <person name="Holder M.E."/>
            <person name="Ajami N.J."/>
            <person name="Petrosino J.F."/>
        </authorList>
    </citation>
    <scope>NUCLEOTIDE SEQUENCE [LARGE SCALE GENOMIC DNA]</scope>
    <source>
        <strain evidence="4">DSM 12838</strain>
    </source>
</reference>
<dbReference type="PROSITE" id="PS50011">
    <property type="entry name" value="PROTEIN_KINASE_DOM"/>
    <property type="match status" value="1"/>
</dbReference>
<keyword evidence="1" id="KW-0547">Nucleotide-binding</keyword>
<protein>
    <submittedName>
        <fullName evidence="3">Serine/threonine protein kinase</fullName>
    </submittedName>
</protein>
<proteinExistence type="predicted"/>
<dbReference type="AlphaFoldDB" id="A0A0X8JRV6"/>
<keyword evidence="3" id="KW-0808">Transferase</keyword>
<dbReference type="InterPro" id="IPR000719">
    <property type="entry name" value="Prot_kinase_dom"/>
</dbReference>
<dbReference type="GO" id="GO:0005737">
    <property type="term" value="C:cytoplasm"/>
    <property type="evidence" value="ECO:0007669"/>
    <property type="project" value="TreeGrafter"/>
</dbReference>